<gene>
    <name evidence="3" type="ORF">E3T23_06015</name>
</gene>
<proteinExistence type="predicted"/>
<feature type="transmembrane region" description="Helical" evidence="1">
    <location>
        <begin position="16"/>
        <end position="37"/>
    </location>
</feature>
<name>A0A4V3IID7_9MICO</name>
<dbReference type="EMBL" id="SOGN01000034">
    <property type="protein sequence ID" value="TFC81598.1"/>
    <property type="molecule type" value="Genomic_DNA"/>
</dbReference>
<dbReference type="SMART" id="SM00014">
    <property type="entry name" value="acidPPc"/>
    <property type="match status" value="1"/>
</dbReference>
<dbReference type="Gene3D" id="1.20.144.10">
    <property type="entry name" value="Phosphatidic acid phosphatase type 2/haloperoxidase"/>
    <property type="match status" value="2"/>
</dbReference>
<comment type="caution">
    <text evidence="3">The sequence shown here is derived from an EMBL/GenBank/DDBJ whole genome shotgun (WGS) entry which is preliminary data.</text>
</comment>
<dbReference type="CDD" id="cd03392">
    <property type="entry name" value="PAP2_like_2"/>
    <property type="match status" value="1"/>
</dbReference>
<keyword evidence="1" id="KW-0472">Membrane</keyword>
<keyword evidence="1" id="KW-0812">Transmembrane</keyword>
<keyword evidence="4" id="KW-1185">Reference proteome</keyword>
<feature type="transmembrane region" description="Helical" evidence="1">
    <location>
        <begin position="255"/>
        <end position="272"/>
    </location>
</feature>
<feature type="transmembrane region" description="Helical" evidence="1">
    <location>
        <begin position="156"/>
        <end position="177"/>
    </location>
</feature>
<evidence type="ECO:0000259" key="2">
    <source>
        <dbReference type="SMART" id="SM00014"/>
    </source>
</evidence>
<dbReference type="Proteomes" id="UP000298433">
    <property type="component" value="Unassembled WGS sequence"/>
</dbReference>
<feature type="transmembrane region" description="Helical" evidence="1">
    <location>
        <begin position="229"/>
        <end position="249"/>
    </location>
</feature>
<dbReference type="OrthoDB" id="5289372at2"/>
<dbReference type="Pfam" id="PF01569">
    <property type="entry name" value="PAP2"/>
    <property type="match status" value="1"/>
</dbReference>
<evidence type="ECO:0000256" key="1">
    <source>
        <dbReference type="SAM" id="Phobius"/>
    </source>
</evidence>
<dbReference type="InterPro" id="IPR000326">
    <property type="entry name" value="PAP2/HPO"/>
</dbReference>
<dbReference type="InterPro" id="IPR036938">
    <property type="entry name" value="PAP2/HPO_sf"/>
</dbReference>
<evidence type="ECO:0000313" key="3">
    <source>
        <dbReference type="EMBL" id="TFC81598.1"/>
    </source>
</evidence>
<accession>A0A4V3IID7</accession>
<dbReference type="PANTHER" id="PTHR14969">
    <property type="entry name" value="SPHINGOSINE-1-PHOSPHATE PHOSPHOHYDROLASE"/>
    <property type="match status" value="1"/>
</dbReference>
<dbReference type="AlphaFoldDB" id="A0A4V3IID7"/>
<reference evidence="3 4" key="1">
    <citation type="submission" date="2019-03" db="EMBL/GenBank/DDBJ databases">
        <title>Genomics of glacier-inhabiting Cryobacterium strains.</title>
        <authorList>
            <person name="Liu Q."/>
            <person name="Xin Y.-H."/>
        </authorList>
    </citation>
    <scope>NUCLEOTIDE SEQUENCE [LARGE SCALE GENOMIC DNA]</scope>
    <source>
        <strain evidence="3 4">TMT2-48-2</strain>
    </source>
</reference>
<dbReference type="PANTHER" id="PTHR14969:SF13">
    <property type="entry name" value="AT30094P"/>
    <property type="match status" value="1"/>
</dbReference>
<feature type="transmembrane region" description="Helical" evidence="1">
    <location>
        <begin position="71"/>
        <end position="98"/>
    </location>
</feature>
<evidence type="ECO:0000313" key="4">
    <source>
        <dbReference type="Proteomes" id="UP000298433"/>
    </source>
</evidence>
<organism evidence="3 4">
    <name type="scientific">Cryobacterium cheniae</name>
    <dbReference type="NCBI Taxonomy" id="1259262"/>
    <lineage>
        <taxon>Bacteria</taxon>
        <taxon>Bacillati</taxon>
        <taxon>Actinomycetota</taxon>
        <taxon>Actinomycetes</taxon>
        <taxon>Micrococcales</taxon>
        <taxon>Microbacteriaceae</taxon>
        <taxon>Cryobacterium</taxon>
    </lineage>
</organism>
<sequence length="287" mass="30931">MFSRTYLGAHWLTDTIGAVLLVIGIALAIWAPLAATLEDERRRSRASHPWRTFYDRYVVETRELDAGSRHILRVTAVTCMGTGAVFFTLTLLSVLGAGGVTTIDVPVQEWLLEARSPVLTTVMIVLAVVFGPIALPMIVLVVCVGWGLLTRHAWRPLLLAGAMATGVVLAQIIGRTIGRERPPIDLMLYGTDLTFSFPSGHVLGAADFLLVTAYLVLSRRSSVRATGLGLALAMVGVVLAALSRLYLGYHWTTDALASVSISLVVVGCVIAIDTWRTVRVVEPVGRG</sequence>
<feature type="transmembrane region" description="Helical" evidence="1">
    <location>
        <begin position="197"/>
        <end position="217"/>
    </location>
</feature>
<protein>
    <submittedName>
        <fullName evidence="3">Phosphatase PAP2 family protein</fullName>
    </submittedName>
</protein>
<dbReference type="SUPFAM" id="SSF48317">
    <property type="entry name" value="Acid phosphatase/Vanadium-dependent haloperoxidase"/>
    <property type="match status" value="2"/>
</dbReference>
<keyword evidence="1" id="KW-1133">Transmembrane helix</keyword>
<feature type="transmembrane region" description="Helical" evidence="1">
    <location>
        <begin position="118"/>
        <end position="149"/>
    </location>
</feature>
<feature type="domain" description="Phosphatidic acid phosphatase type 2/haloperoxidase" evidence="2">
    <location>
        <begin position="155"/>
        <end position="270"/>
    </location>
</feature>